<name>A0AA36H371_CYLNA</name>
<dbReference type="Proteomes" id="UP001176961">
    <property type="component" value="Unassembled WGS sequence"/>
</dbReference>
<keyword evidence="4" id="KW-1185">Reference proteome</keyword>
<feature type="transmembrane region" description="Helical" evidence="1">
    <location>
        <begin position="12"/>
        <end position="32"/>
    </location>
</feature>
<organism evidence="3 4">
    <name type="scientific">Cylicocyclus nassatus</name>
    <name type="common">Nematode worm</name>
    <dbReference type="NCBI Taxonomy" id="53992"/>
    <lineage>
        <taxon>Eukaryota</taxon>
        <taxon>Metazoa</taxon>
        <taxon>Ecdysozoa</taxon>
        <taxon>Nematoda</taxon>
        <taxon>Chromadorea</taxon>
        <taxon>Rhabditida</taxon>
        <taxon>Rhabditina</taxon>
        <taxon>Rhabditomorpha</taxon>
        <taxon>Strongyloidea</taxon>
        <taxon>Strongylidae</taxon>
        <taxon>Cylicocyclus</taxon>
    </lineage>
</organism>
<dbReference type="Pfam" id="PF00144">
    <property type="entry name" value="Beta-lactamase"/>
    <property type="match status" value="1"/>
</dbReference>
<dbReference type="PANTHER" id="PTHR43319">
    <property type="entry name" value="BETA-LACTAMASE-RELATED"/>
    <property type="match status" value="1"/>
</dbReference>
<dbReference type="AlphaFoldDB" id="A0AA36H371"/>
<keyword evidence="1" id="KW-1133">Transmembrane helix</keyword>
<evidence type="ECO:0000313" key="3">
    <source>
        <dbReference type="EMBL" id="CAJ0602936.1"/>
    </source>
</evidence>
<keyword evidence="1" id="KW-0812">Transmembrane</keyword>
<protein>
    <recommendedName>
        <fullName evidence="2">Beta-lactamase-related domain-containing protein</fullName>
    </recommendedName>
</protein>
<gene>
    <name evidence="3" type="ORF">CYNAS_LOCUS14919</name>
</gene>
<feature type="domain" description="Beta-lactamase-related" evidence="2">
    <location>
        <begin position="52"/>
        <end position="419"/>
    </location>
</feature>
<sequence>MRKIDETTGMAYILLATFALGPLIVCWISPFAQDDTVHGYFEPGYEQIYEQFRQNFADGLEREGAAVVVYLRGRPVVDLWGGFADKEANIPWKRDTRTVLFSSTKAVSSLCIAMLVDRGLLRYEDRLTDFWPEYGLFGKENTTVGDVMTHKAGLPYLEEDIDISDFEDFTKIEKKVERSKPLWKPGTATGYHPVTFGFILDGIVRRVDKKGRDVRTFLKEEVSDAHGLSVEIGVDRREAHRLARITTPTFWEFVRDCIRNPKMIGMLTIMYVRFDNMLQKVRENTKFLQLNYDTMSVNDPDIISLPISALTGVSSAADLARLFSLAIDGTLFSNSTLEKISTPTVNNWHLERVAIWPIRKGYGFLYDPNPLIPGKFVFGHPGYGCQLVFADPSNQLAMAYLSNGLKTGTGEVCTTYLRLYGATYDALRAL</sequence>
<dbReference type="PANTHER" id="PTHR43319:SF7">
    <property type="entry name" value="BETA-LACTAMASE-RELATED DOMAIN-CONTAINING PROTEIN"/>
    <property type="match status" value="1"/>
</dbReference>
<evidence type="ECO:0000256" key="1">
    <source>
        <dbReference type="SAM" id="Phobius"/>
    </source>
</evidence>
<dbReference type="EMBL" id="CATQJL010000305">
    <property type="protein sequence ID" value="CAJ0602936.1"/>
    <property type="molecule type" value="Genomic_DNA"/>
</dbReference>
<keyword evidence="1" id="KW-0472">Membrane</keyword>
<dbReference type="SUPFAM" id="SSF56601">
    <property type="entry name" value="beta-lactamase/transpeptidase-like"/>
    <property type="match status" value="1"/>
</dbReference>
<dbReference type="InterPro" id="IPR012338">
    <property type="entry name" value="Beta-lactam/transpept-like"/>
</dbReference>
<evidence type="ECO:0000313" key="4">
    <source>
        <dbReference type="Proteomes" id="UP001176961"/>
    </source>
</evidence>
<comment type="caution">
    <text evidence="3">The sequence shown here is derived from an EMBL/GenBank/DDBJ whole genome shotgun (WGS) entry which is preliminary data.</text>
</comment>
<dbReference type="InterPro" id="IPR052907">
    <property type="entry name" value="Beta-lactamase/esterase"/>
</dbReference>
<proteinExistence type="predicted"/>
<reference evidence="3" key="1">
    <citation type="submission" date="2023-07" db="EMBL/GenBank/DDBJ databases">
        <authorList>
            <consortium name="CYATHOMIX"/>
        </authorList>
    </citation>
    <scope>NUCLEOTIDE SEQUENCE</scope>
    <source>
        <strain evidence="3">N/A</strain>
    </source>
</reference>
<dbReference type="InterPro" id="IPR001466">
    <property type="entry name" value="Beta-lactam-related"/>
</dbReference>
<accession>A0AA36H371</accession>
<dbReference type="Gene3D" id="3.40.710.10">
    <property type="entry name" value="DD-peptidase/beta-lactamase superfamily"/>
    <property type="match status" value="1"/>
</dbReference>
<evidence type="ECO:0000259" key="2">
    <source>
        <dbReference type="Pfam" id="PF00144"/>
    </source>
</evidence>